<evidence type="ECO:0000313" key="2">
    <source>
        <dbReference type="Proteomes" id="UP000515292"/>
    </source>
</evidence>
<reference evidence="1 2" key="1">
    <citation type="submission" date="2020-07" db="EMBL/GenBank/DDBJ databases">
        <title>Complete genome sequence for Sandaracinobacter sp. M6.</title>
        <authorList>
            <person name="Tang Y."/>
            <person name="Liu Q."/>
            <person name="Guo Z."/>
            <person name="Lei P."/>
            <person name="Huang B."/>
        </authorList>
    </citation>
    <scope>NUCLEOTIDE SEQUENCE [LARGE SCALE GENOMIC DNA]</scope>
    <source>
        <strain evidence="1 2">M6</strain>
    </source>
</reference>
<protein>
    <submittedName>
        <fullName evidence="1">Uncharacterized protein</fullName>
    </submittedName>
</protein>
<dbReference type="AlphaFoldDB" id="A0A7G5IJ38"/>
<dbReference type="Proteomes" id="UP000515292">
    <property type="component" value="Chromosome"/>
</dbReference>
<name>A0A7G5IJ38_9SPHN</name>
<dbReference type="KEGG" id="sand:H3309_02435"/>
<accession>A0A7G5IJ38</accession>
<dbReference type="EMBL" id="CP059851">
    <property type="protein sequence ID" value="QMW23380.1"/>
    <property type="molecule type" value="Genomic_DNA"/>
</dbReference>
<keyword evidence="2" id="KW-1185">Reference proteome</keyword>
<dbReference type="RefSeq" id="WP_182297178.1">
    <property type="nucleotide sequence ID" value="NZ_CP059851.1"/>
</dbReference>
<sequence length="916" mass="92744">MAIVSATVEGNGWVLAVRGVWGASAFADFVLEPDAAARVAVSVTQAAGFDRVAGQAVANNARARVAMVAVKPLRRAFPNAGQLDEVNHGGGERTVRLALSNRVHGGESVSVAFAAGWRTGEGAAVVAAVNGSTRTAALPVMRWATPAYQRQTGPFRVDLLVASHYPIAADAVAAVRFQVTDGTTVLTQWVTATSVSGDVGDGLRCWGAVINPAGLNAGVVTVHATVFPWIGASRSTGAAQGTATSGFGTAAVVGLGVAWDPAGTRYPEAHVFVDPAGGSATASAGMVYASAAAAKAGSKAASISVAVQALYLANRSAAAANGLSAITRMADNGVISLAAGNHAGLGSQSVTSGLMTAECALVIQGDPSLADARAQVVLATAAGAPAIRSTRHLLRNLTLEVGTNTLAAAAQRYWHLDNVTVRGKAGQATNGVAPFLAPNAGEWNLSATRTRWWQTGSSFLGSNGRFGLVRNCEHARMAEALCLVGNSQIADASVTVVVNAWGGWGNQSVGNGDAASQADVVIWGNRAMALTGRAILWPMWGGGNAADPGRCVRGVAVNNVAERVSTLGSGEPLWSLGEDAYEIGVDLIVEGNSFAGERCNFHNDPNDTVTNLAHLGWRVANNVFDWAATKHDDFVDGTHGARPALTGAWELLYGVGFEGNVHLLRHGSAANFGFESDGLRSARNPVVGQPGNGWARFANDRCKLSGGATTGGGDYRPTAGAPMLARATRGQLAVDASGRERAASWAAGALEADVAVVLAPAGAVSATRAGGPALGWRGVLAAGSARSGGRAGAALLGWSGGVSPLPGWQAVRGDGAGLVWAGALLARAGGLATVSGEAGLAWAGVLAGEAAAQAGRGDAGALAWRGVLVALPGMMRLVSAEAGVAAVAGGPLRAAARRQRRVTGDVRGRRAEAIEI</sequence>
<organism evidence="1 2">
    <name type="scientific">Sandaracinobacteroides saxicola</name>
    <dbReference type="NCBI Taxonomy" id="2759707"/>
    <lineage>
        <taxon>Bacteria</taxon>
        <taxon>Pseudomonadati</taxon>
        <taxon>Pseudomonadota</taxon>
        <taxon>Alphaproteobacteria</taxon>
        <taxon>Sphingomonadales</taxon>
        <taxon>Sphingosinicellaceae</taxon>
        <taxon>Sandaracinobacteroides</taxon>
    </lineage>
</organism>
<gene>
    <name evidence="1" type="ORF">H3309_02435</name>
</gene>
<evidence type="ECO:0000313" key="1">
    <source>
        <dbReference type="EMBL" id="QMW23380.1"/>
    </source>
</evidence>
<proteinExistence type="predicted"/>